<dbReference type="RefSeq" id="WP_144565301.1">
    <property type="nucleotide sequence ID" value="NZ_VIVN01000005.1"/>
</dbReference>
<dbReference type="GO" id="GO:0003700">
    <property type="term" value="F:DNA-binding transcription factor activity"/>
    <property type="evidence" value="ECO:0007669"/>
    <property type="project" value="InterPro"/>
</dbReference>
<evidence type="ECO:0000313" key="5">
    <source>
        <dbReference type="EMBL" id="TWE01883.1"/>
    </source>
</evidence>
<dbReference type="InterPro" id="IPR037923">
    <property type="entry name" value="HTH-like"/>
</dbReference>
<dbReference type="PROSITE" id="PS01124">
    <property type="entry name" value="HTH_ARAC_FAMILY_2"/>
    <property type="match status" value="1"/>
</dbReference>
<dbReference type="InterPro" id="IPR018060">
    <property type="entry name" value="HTH_AraC"/>
</dbReference>
<dbReference type="SUPFAM" id="SSF46689">
    <property type="entry name" value="Homeodomain-like"/>
    <property type="match status" value="2"/>
</dbReference>
<dbReference type="Gene3D" id="1.10.10.60">
    <property type="entry name" value="Homeodomain-like"/>
    <property type="match status" value="2"/>
</dbReference>
<protein>
    <submittedName>
        <fullName evidence="5">AraC family transcriptional regulator</fullName>
    </submittedName>
</protein>
<evidence type="ECO:0000313" key="6">
    <source>
        <dbReference type="Proteomes" id="UP000319671"/>
    </source>
</evidence>
<evidence type="ECO:0000256" key="2">
    <source>
        <dbReference type="ARBA" id="ARBA00023125"/>
    </source>
</evidence>
<sequence length="260" mass="30553">MLIYEAQHYDLMTNYETTDLNFPSHLHRCFELVFVVEGEMEVIISQRCFHLKTGQFLLILPYEIHSFITNSQSRAKICIFSPDFVPTFQRMIEKSSLDNPVFNLSLEAKTLISRVLFSVNSNLLEQKASLYLLVSELMRQTSLIKVQKEPELLHSILTYIQEHFTESISLNSMAETFGYSYNYLSKYFNAHVKTSFVDFLNETRINYACYLLSTTEKNITEIAYLCGYENIRSFNRNFVKIKLSTPKEYRENQTSLYFEL</sequence>
<keyword evidence="1" id="KW-0805">Transcription regulation</keyword>
<keyword evidence="2" id="KW-0238">DNA-binding</keyword>
<dbReference type="InterPro" id="IPR014710">
    <property type="entry name" value="RmlC-like_jellyroll"/>
</dbReference>
<comment type="caution">
    <text evidence="5">The sequence shown here is derived from an EMBL/GenBank/DDBJ whole genome shotgun (WGS) entry which is preliminary data.</text>
</comment>
<dbReference type="PANTHER" id="PTHR43280:SF2">
    <property type="entry name" value="HTH-TYPE TRANSCRIPTIONAL REGULATOR EXSA"/>
    <property type="match status" value="1"/>
</dbReference>
<evidence type="ECO:0000259" key="4">
    <source>
        <dbReference type="PROSITE" id="PS01124"/>
    </source>
</evidence>
<keyword evidence="6" id="KW-1185">Reference proteome</keyword>
<evidence type="ECO:0000256" key="3">
    <source>
        <dbReference type="ARBA" id="ARBA00023163"/>
    </source>
</evidence>
<name>A0A561DEV7_9BACI</name>
<gene>
    <name evidence="5" type="ORF">FB550_105252</name>
</gene>
<dbReference type="InterPro" id="IPR009057">
    <property type="entry name" value="Homeodomain-like_sf"/>
</dbReference>
<reference evidence="5 6" key="1">
    <citation type="submission" date="2019-06" db="EMBL/GenBank/DDBJ databases">
        <title>Sorghum-associated microbial communities from plants grown in Nebraska, USA.</title>
        <authorList>
            <person name="Schachtman D."/>
        </authorList>
    </citation>
    <scope>NUCLEOTIDE SEQUENCE [LARGE SCALE GENOMIC DNA]</scope>
    <source>
        <strain evidence="5 6">2482</strain>
    </source>
</reference>
<dbReference type="AlphaFoldDB" id="A0A561DEV7"/>
<accession>A0A561DEV7</accession>
<dbReference type="Gene3D" id="2.60.120.10">
    <property type="entry name" value="Jelly Rolls"/>
    <property type="match status" value="1"/>
</dbReference>
<feature type="domain" description="HTH araC/xylS-type" evidence="4">
    <location>
        <begin position="154"/>
        <end position="252"/>
    </location>
</feature>
<dbReference type="PANTHER" id="PTHR43280">
    <property type="entry name" value="ARAC-FAMILY TRANSCRIPTIONAL REGULATOR"/>
    <property type="match status" value="1"/>
</dbReference>
<evidence type="ECO:0000256" key="1">
    <source>
        <dbReference type="ARBA" id="ARBA00023015"/>
    </source>
</evidence>
<dbReference type="Pfam" id="PF02311">
    <property type="entry name" value="AraC_binding"/>
    <property type="match status" value="1"/>
</dbReference>
<dbReference type="CDD" id="cd02208">
    <property type="entry name" value="cupin_RmlC-like"/>
    <property type="match status" value="1"/>
</dbReference>
<dbReference type="SMART" id="SM00342">
    <property type="entry name" value="HTH_ARAC"/>
    <property type="match status" value="1"/>
</dbReference>
<dbReference type="Proteomes" id="UP000319671">
    <property type="component" value="Unassembled WGS sequence"/>
</dbReference>
<dbReference type="GO" id="GO:0043565">
    <property type="term" value="F:sequence-specific DNA binding"/>
    <property type="evidence" value="ECO:0007669"/>
    <property type="project" value="InterPro"/>
</dbReference>
<dbReference type="InterPro" id="IPR003313">
    <property type="entry name" value="AraC-bd"/>
</dbReference>
<dbReference type="EMBL" id="VIVN01000005">
    <property type="protein sequence ID" value="TWE01883.1"/>
    <property type="molecule type" value="Genomic_DNA"/>
</dbReference>
<dbReference type="SUPFAM" id="SSF51215">
    <property type="entry name" value="Regulatory protein AraC"/>
    <property type="match status" value="1"/>
</dbReference>
<organism evidence="5 6">
    <name type="scientific">Neobacillus bataviensis</name>
    <dbReference type="NCBI Taxonomy" id="220685"/>
    <lineage>
        <taxon>Bacteria</taxon>
        <taxon>Bacillati</taxon>
        <taxon>Bacillota</taxon>
        <taxon>Bacilli</taxon>
        <taxon>Bacillales</taxon>
        <taxon>Bacillaceae</taxon>
        <taxon>Neobacillus</taxon>
    </lineage>
</organism>
<keyword evidence="3" id="KW-0804">Transcription</keyword>
<proteinExistence type="predicted"/>
<dbReference type="Pfam" id="PF12833">
    <property type="entry name" value="HTH_18"/>
    <property type="match status" value="1"/>
</dbReference>